<dbReference type="EMBL" id="BSYO01000024">
    <property type="protein sequence ID" value="GMH21902.1"/>
    <property type="molecule type" value="Genomic_DNA"/>
</dbReference>
<gene>
    <name evidence="1" type="ORF">Nepgr_023745</name>
</gene>
<keyword evidence="2" id="KW-1185">Reference proteome</keyword>
<sequence length="137" mass="15209">MQKLLSLDFVSEIRRTLFRPTTTSYCFRTSFFPTAISGNSNLFSSPTSQSHHTLSLLSSCRSNSDLREKIYGSFLNPVYFSRFASSAYLNGSIKSLANSRAQFLVHNGQAKGLKSTRHWPLIAVAGGHGPRDSQRMG</sequence>
<dbReference type="AlphaFoldDB" id="A0AAD3T4G7"/>
<evidence type="ECO:0000313" key="2">
    <source>
        <dbReference type="Proteomes" id="UP001279734"/>
    </source>
</evidence>
<name>A0AAD3T4G7_NEPGR</name>
<organism evidence="1 2">
    <name type="scientific">Nepenthes gracilis</name>
    <name type="common">Slender pitcher plant</name>
    <dbReference type="NCBI Taxonomy" id="150966"/>
    <lineage>
        <taxon>Eukaryota</taxon>
        <taxon>Viridiplantae</taxon>
        <taxon>Streptophyta</taxon>
        <taxon>Embryophyta</taxon>
        <taxon>Tracheophyta</taxon>
        <taxon>Spermatophyta</taxon>
        <taxon>Magnoliopsida</taxon>
        <taxon>eudicotyledons</taxon>
        <taxon>Gunneridae</taxon>
        <taxon>Pentapetalae</taxon>
        <taxon>Caryophyllales</taxon>
        <taxon>Nepenthaceae</taxon>
        <taxon>Nepenthes</taxon>
    </lineage>
</organism>
<dbReference type="Proteomes" id="UP001279734">
    <property type="component" value="Unassembled WGS sequence"/>
</dbReference>
<accession>A0AAD3T4G7</accession>
<protein>
    <submittedName>
        <fullName evidence="1">Uncharacterized protein</fullName>
    </submittedName>
</protein>
<proteinExistence type="predicted"/>
<evidence type="ECO:0000313" key="1">
    <source>
        <dbReference type="EMBL" id="GMH21902.1"/>
    </source>
</evidence>
<comment type="caution">
    <text evidence="1">The sequence shown here is derived from an EMBL/GenBank/DDBJ whole genome shotgun (WGS) entry which is preliminary data.</text>
</comment>
<reference evidence="1" key="1">
    <citation type="submission" date="2023-05" db="EMBL/GenBank/DDBJ databases">
        <title>Nepenthes gracilis genome sequencing.</title>
        <authorList>
            <person name="Fukushima K."/>
        </authorList>
    </citation>
    <scope>NUCLEOTIDE SEQUENCE</scope>
    <source>
        <strain evidence="1">SING2019-196</strain>
    </source>
</reference>